<gene>
    <name evidence="3" type="ORF">RND81_14G133900</name>
</gene>
<proteinExistence type="predicted"/>
<evidence type="ECO:0000313" key="4">
    <source>
        <dbReference type="Proteomes" id="UP001443914"/>
    </source>
</evidence>
<feature type="region of interest" description="Disordered" evidence="1">
    <location>
        <begin position="40"/>
        <end position="59"/>
    </location>
</feature>
<feature type="region of interest" description="Disordered" evidence="1">
    <location>
        <begin position="69"/>
        <end position="115"/>
    </location>
</feature>
<organism evidence="3 4">
    <name type="scientific">Saponaria officinalis</name>
    <name type="common">Common soapwort</name>
    <name type="synonym">Lychnis saponaria</name>
    <dbReference type="NCBI Taxonomy" id="3572"/>
    <lineage>
        <taxon>Eukaryota</taxon>
        <taxon>Viridiplantae</taxon>
        <taxon>Streptophyta</taxon>
        <taxon>Embryophyta</taxon>
        <taxon>Tracheophyta</taxon>
        <taxon>Spermatophyta</taxon>
        <taxon>Magnoliopsida</taxon>
        <taxon>eudicotyledons</taxon>
        <taxon>Gunneridae</taxon>
        <taxon>Pentapetalae</taxon>
        <taxon>Caryophyllales</taxon>
        <taxon>Caryophyllaceae</taxon>
        <taxon>Caryophylleae</taxon>
        <taxon>Saponaria</taxon>
    </lineage>
</organism>
<evidence type="ECO:0000313" key="3">
    <source>
        <dbReference type="EMBL" id="KAK9665758.1"/>
    </source>
</evidence>
<dbReference type="Proteomes" id="UP001443914">
    <property type="component" value="Unassembled WGS sequence"/>
</dbReference>
<keyword evidence="4" id="KW-1185">Reference proteome</keyword>
<sequence length="115" mass="12441">MSQTSYFLYLFIGLVLLTTTPSYARNLPHDRRLTNVEDVDARPTPVLPPRIFRPPPLAGVPPPPPVPRLPPIIGLPPRISSPPPAPHLPGHMVMAPPPAPLLPGHKVRPPPPSVP</sequence>
<accession>A0AAW1GS45</accession>
<name>A0AAW1GS45_SAPOF</name>
<feature type="compositionally biased region" description="Pro residues" evidence="1">
    <location>
        <begin position="69"/>
        <end position="87"/>
    </location>
</feature>
<reference evidence="3" key="1">
    <citation type="submission" date="2024-03" db="EMBL/GenBank/DDBJ databases">
        <title>WGS assembly of Saponaria officinalis var. Norfolk2.</title>
        <authorList>
            <person name="Jenkins J."/>
            <person name="Shu S."/>
            <person name="Grimwood J."/>
            <person name="Barry K."/>
            <person name="Goodstein D."/>
            <person name="Schmutz J."/>
            <person name="Leebens-Mack J."/>
            <person name="Osbourn A."/>
        </authorList>
    </citation>
    <scope>NUCLEOTIDE SEQUENCE [LARGE SCALE GENOMIC DNA]</scope>
    <source>
        <strain evidence="3">JIC</strain>
    </source>
</reference>
<feature type="chain" id="PRO_5043688003" evidence="2">
    <location>
        <begin position="25"/>
        <end position="115"/>
    </location>
</feature>
<dbReference type="EMBL" id="JBDFQZ010000014">
    <property type="protein sequence ID" value="KAK9665758.1"/>
    <property type="molecule type" value="Genomic_DNA"/>
</dbReference>
<evidence type="ECO:0000256" key="2">
    <source>
        <dbReference type="SAM" id="SignalP"/>
    </source>
</evidence>
<comment type="caution">
    <text evidence="3">The sequence shown here is derived from an EMBL/GenBank/DDBJ whole genome shotgun (WGS) entry which is preliminary data.</text>
</comment>
<feature type="compositionally biased region" description="Pro residues" evidence="1">
    <location>
        <begin position="45"/>
        <end position="59"/>
    </location>
</feature>
<evidence type="ECO:0000256" key="1">
    <source>
        <dbReference type="SAM" id="MobiDB-lite"/>
    </source>
</evidence>
<keyword evidence="2" id="KW-0732">Signal</keyword>
<protein>
    <submittedName>
        <fullName evidence="3">Uncharacterized protein</fullName>
    </submittedName>
</protein>
<dbReference type="AlphaFoldDB" id="A0AAW1GS45"/>
<feature type="signal peptide" evidence="2">
    <location>
        <begin position="1"/>
        <end position="24"/>
    </location>
</feature>